<dbReference type="Proteomes" id="UP000031838">
    <property type="component" value="Chromosome 1"/>
</dbReference>
<keyword evidence="11" id="KW-0969">Cilium</keyword>
<dbReference type="RefSeq" id="WP_042623442.1">
    <property type="nucleotide sequence ID" value="NZ_BSTO01000003.1"/>
</dbReference>
<evidence type="ECO:0000256" key="5">
    <source>
        <dbReference type="ARBA" id="ARBA00022692"/>
    </source>
</evidence>
<keyword evidence="11" id="KW-0966">Cell projection</keyword>
<evidence type="ECO:0000256" key="6">
    <source>
        <dbReference type="ARBA" id="ARBA00022989"/>
    </source>
</evidence>
<dbReference type="PANTHER" id="PTHR30065">
    <property type="entry name" value="FLAGELLAR BIOSYNTHETIC PROTEIN FLIR"/>
    <property type="match status" value="1"/>
</dbReference>
<evidence type="ECO:0000256" key="3">
    <source>
        <dbReference type="ARBA" id="ARBA00021717"/>
    </source>
</evidence>
<evidence type="ECO:0000313" key="11">
    <source>
        <dbReference type="EMBL" id="AJK44568.1"/>
    </source>
</evidence>
<dbReference type="GO" id="GO:0044780">
    <property type="term" value="P:bacterial-type flagellum assembly"/>
    <property type="evidence" value="ECO:0007669"/>
    <property type="project" value="UniProtKB-UniRule"/>
</dbReference>
<dbReference type="HOGENOM" id="CLU_063626_4_0_4"/>
<dbReference type="NCBIfam" id="TIGR01400">
    <property type="entry name" value="fliR"/>
    <property type="match status" value="1"/>
</dbReference>
<keyword evidence="7 10" id="KW-0472">Membrane</keyword>
<evidence type="ECO:0000313" key="12">
    <source>
        <dbReference type="Proteomes" id="UP000031838"/>
    </source>
</evidence>
<proteinExistence type="inferred from homology"/>
<feature type="transmembrane region" description="Helical" evidence="10">
    <location>
        <begin position="12"/>
        <end position="32"/>
    </location>
</feature>
<dbReference type="KEGG" id="bpla:bpln_1g00130"/>
<reference evidence="11 12" key="2">
    <citation type="journal article" date="2016" name="Appl. Microbiol. Biotechnol.">
        <title>Mutations improving production and secretion of extracellular lipase by Burkholderia glumae PG1.</title>
        <authorList>
            <person name="Knapp A."/>
            <person name="Voget S."/>
            <person name="Gao R."/>
            <person name="Zaburannyi N."/>
            <person name="Krysciak D."/>
            <person name="Breuer M."/>
            <person name="Hauer B."/>
            <person name="Streit W.R."/>
            <person name="Muller R."/>
            <person name="Daniel R."/>
            <person name="Jaeger K.E."/>
        </authorList>
    </citation>
    <scope>NUCLEOTIDE SEQUENCE [LARGE SCALE GENOMIC DNA]</scope>
    <source>
        <strain evidence="11 12">PG1</strain>
    </source>
</reference>
<comment type="similarity">
    <text evidence="2 10">Belongs to the FliR/MopE/SpaR family.</text>
</comment>
<sequence>MVSVTYAQLNVWLTAFLWPFVRILALVAAAPLVGNAAVPTRIKIGLSALTAIAVAPALGPLPQATVFSAEGIWILVNQFLIGVSMGFVMQIVFAVVEGAGDFIGLQMGLGFATFFDPHAGTTPMLGRVLNAFAMLAFVAFDGHLQLIAVLVESFASVPISSDLLHPAGWQMLAGAGINVFAMGLLLALPVVAALLIANLALGILNRAAPQIGIFQVGFPVLMLIGLLLVQLMVPNMIPFFSRLFDNGYEMMGRVAAGFR</sequence>
<evidence type="ECO:0000256" key="1">
    <source>
        <dbReference type="ARBA" id="ARBA00002578"/>
    </source>
</evidence>
<feature type="transmembrane region" description="Helical" evidence="10">
    <location>
        <begin position="128"/>
        <end position="151"/>
    </location>
</feature>
<keyword evidence="8 10" id="KW-0975">Bacterial flagellum</keyword>
<comment type="function">
    <text evidence="1 10">Role in flagellar biosynthesis.</text>
</comment>
<comment type="subcellular location">
    <subcellularLocation>
        <location evidence="10">Cell membrane</location>
        <topology evidence="10">Multi-pass membrane protein</topology>
    </subcellularLocation>
    <subcellularLocation>
        <location evidence="10">Bacterial flagellum basal body</location>
    </subcellularLocation>
</comment>
<feature type="transmembrane region" description="Helical" evidence="10">
    <location>
        <begin position="213"/>
        <end position="233"/>
    </location>
</feature>
<feature type="transmembrane region" description="Helical" evidence="10">
    <location>
        <begin position="171"/>
        <end position="201"/>
    </location>
</feature>
<keyword evidence="12" id="KW-1185">Reference proteome</keyword>
<organism evidence="11 12">
    <name type="scientific">Burkholderia plantarii</name>
    <dbReference type="NCBI Taxonomy" id="41899"/>
    <lineage>
        <taxon>Bacteria</taxon>
        <taxon>Pseudomonadati</taxon>
        <taxon>Pseudomonadota</taxon>
        <taxon>Betaproteobacteria</taxon>
        <taxon>Burkholderiales</taxon>
        <taxon>Burkholderiaceae</taxon>
        <taxon>Burkholderia</taxon>
    </lineage>
</organism>
<dbReference type="OrthoDB" id="9797790at2"/>
<dbReference type="KEGG" id="bgp:BGL_1c00140"/>
<keyword evidence="5 10" id="KW-0812">Transmembrane</keyword>
<dbReference type="GO" id="GO:0006605">
    <property type="term" value="P:protein targeting"/>
    <property type="evidence" value="ECO:0007669"/>
    <property type="project" value="UniProtKB-UniRule"/>
</dbReference>
<reference evidence="12" key="1">
    <citation type="submission" date="2011-03" db="EMBL/GenBank/DDBJ databases">
        <authorList>
            <person name="Voget S."/>
            <person name="Streit W.R."/>
            <person name="Jaeger K.E."/>
            <person name="Daniel R."/>
        </authorList>
    </citation>
    <scope>NUCLEOTIDE SEQUENCE [LARGE SCALE GENOMIC DNA]</scope>
    <source>
        <strain evidence="12">PG1</strain>
    </source>
</reference>
<evidence type="ECO:0000256" key="2">
    <source>
        <dbReference type="ARBA" id="ARBA00009772"/>
    </source>
</evidence>
<dbReference type="InterPro" id="IPR006303">
    <property type="entry name" value="FliR"/>
</dbReference>
<dbReference type="EMBL" id="CP002580">
    <property type="protein sequence ID" value="AJK44568.1"/>
    <property type="molecule type" value="Genomic_DNA"/>
</dbReference>
<gene>
    <name evidence="11" type="primary">fliR1</name>
    <name evidence="11" type="ORF">BGL_1c00140</name>
</gene>
<name>A0A0B6RME5_BURPL</name>
<evidence type="ECO:0000256" key="7">
    <source>
        <dbReference type="ARBA" id="ARBA00023136"/>
    </source>
</evidence>
<accession>A0A0B6RME5</accession>
<dbReference type="Pfam" id="PF01311">
    <property type="entry name" value="Bac_export_1"/>
    <property type="match status" value="1"/>
</dbReference>
<evidence type="ECO:0000256" key="4">
    <source>
        <dbReference type="ARBA" id="ARBA00022475"/>
    </source>
</evidence>
<feature type="transmembrane region" description="Helical" evidence="10">
    <location>
        <begin position="44"/>
        <end position="61"/>
    </location>
</feature>
<dbReference type="PRINTS" id="PR00953">
    <property type="entry name" value="TYPE3IMRPROT"/>
</dbReference>
<evidence type="ECO:0000256" key="8">
    <source>
        <dbReference type="ARBA" id="ARBA00023143"/>
    </source>
</evidence>
<dbReference type="InterPro" id="IPR002010">
    <property type="entry name" value="T3SS_IM_R"/>
</dbReference>
<protein>
    <recommendedName>
        <fullName evidence="3 9">Flagellar biosynthetic protein FliR</fullName>
    </recommendedName>
</protein>
<evidence type="ECO:0000256" key="9">
    <source>
        <dbReference type="NCBIfam" id="TIGR01400"/>
    </source>
</evidence>
<dbReference type="PANTHER" id="PTHR30065:SF8">
    <property type="entry name" value="FLAGELLAR BIOSYNTHETIC PROTEIN FLIR"/>
    <property type="match status" value="1"/>
</dbReference>
<keyword evidence="11" id="KW-0282">Flagellum</keyword>
<dbReference type="AlphaFoldDB" id="A0A0B6RME5"/>
<keyword evidence="6 10" id="KW-1133">Transmembrane helix</keyword>
<dbReference type="GO" id="GO:0005886">
    <property type="term" value="C:plasma membrane"/>
    <property type="evidence" value="ECO:0007669"/>
    <property type="project" value="UniProtKB-SubCell"/>
</dbReference>
<feature type="transmembrane region" description="Helical" evidence="10">
    <location>
        <begin position="73"/>
        <end position="96"/>
    </location>
</feature>
<evidence type="ECO:0000256" key="10">
    <source>
        <dbReference type="RuleBase" id="RU362071"/>
    </source>
</evidence>
<keyword evidence="4 10" id="KW-1003">Cell membrane</keyword>
<dbReference type="GO" id="GO:0009425">
    <property type="term" value="C:bacterial-type flagellum basal body"/>
    <property type="evidence" value="ECO:0007669"/>
    <property type="project" value="UniProtKB-SubCell"/>
</dbReference>